<dbReference type="OrthoDB" id="306690at2759"/>
<dbReference type="InterPro" id="IPR007275">
    <property type="entry name" value="YTH_domain"/>
</dbReference>
<evidence type="ECO:0000259" key="2">
    <source>
        <dbReference type="PROSITE" id="PS50882"/>
    </source>
</evidence>
<dbReference type="GO" id="GO:1990247">
    <property type="term" value="F:N6-methyladenosine-containing RNA reader activity"/>
    <property type="evidence" value="ECO:0007669"/>
    <property type="project" value="TreeGrafter"/>
</dbReference>
<dbReference type="PANTHER" id="PTHR12357">
    <property type="entry name" value="YTH YT521-B HOMOLOGY DOMAIN-CONTAINING"/>
    <property type="match status" value="1"/>
</dbReference>
<gene>
    <name evidence="3" type="ORF">ACJ73_03452</name>
</gene>
<keyword evidence="4" id="KW-1185">Reference proteome</keyword>
<dbReference type="Gene3D" id="3.10.590.10">
    <property type="entry name" value="ph1033 like domains"/>
    <property type="match status" value="1"/>
</dbReference>
<dbReference type="PANTHER" id="PTHR12357:SF3">
    <property type="entry name" value="YTH DOMAIN-CONTAINING PROTEIN 1"/>
    <property type="match status" value="1"/>
</dbReference>
<feature type="region of interest" description="Disordered" evidence="1">
    <location>
        <begin position="25"/>
        <end position="190"/>
    </location>
</feature>
<dbReference type="Proteomes" id="UP000242791">
    <property type="component" value="Unassembled WGS sequence"/>
</dbReference>
<name>A0A1J9R9H0_9EURO</name>
<feature type="compositionally biased region" description="Polar residues" evidence="1">
    <location>
        <begin position="335"/>
        <end position="351"/>
    </location>
</feature>
<feature type="compositionally biased region" description="Polar residues" evidence="1">
    <location>
        <begin position="263"/>
        <end position="275"/>
    </location>
</feature>
<protein>
    <recommendedName>
        <fullName evidence="2">YTH domain-containing protein</fullName>
    </recommendedName>
</protein>
<sequence length="810" mass="88822">MADNDTNNKYPNFSARLDERLSDLSNSLVGPGHLFQSNSQFSPWQGATPYTPGGGGGGGGGGYRDDTSQSHSCFTYDGQQDVPANNENRARSDELPSELELLQKKRAEALASISQKRAASRGENPGKPDVARGSLGTQASMAQGSNSASNQPQHAKRSAVDESVENQSKESHAGRTGAVEHQQSHPRQVASAEDIDGLLAEGRVSAAANASKSTAKGQLSGEYASTVQLASVLSDENSSPAVSNAHRHQSTHKPSPKLGSDAQKVSHTPAVSETAGSIVADDIEVTPHKDLKSMSGQYSRSDHISYPERRVYEPPRRPVDSNQKSRVYEPPRQLPTRSVYRSNGSPPTSDCNPDRHLPSTMLASSEAYNEFPKLQSSEVEELREWLEYTGYYDENYRRGKLHRFKRLTALEREREELMREELQEREALSKSSDRSSYLIARSLSFDSLSHDPQASPSMPPPPFIPRINTTSITPKPGDTKRELNSGVSDGHISNHASPSNPTKRQFSDFEGGAQQHERVEKMVRTQYNGNPKDVLQSEEAVPDFMNKERINMIKDHKAPDGDNSVLGGEDKKFTDQASGNWGKNTDPFIQNSQQQPDEGQVDSYEGRSGSTFWRGRGRGRGRGLIRGRGRGHGRGGSSANSTRGAYSFSGVKGSEELGLVAGDVSYFLIKCVAYDMVNAAKIEGTWATQQKNVEKFAEAFDNSRHVVLVFSVNQSGAFQGYARMDTRPGDPGVATPSWFKRPSLPLGPPFRITWYNTVETLFKYVGHLKNPYNENHDVTYARDGQELEADCGRILCGLLDKSLDFVSTSG</sequence>
<dbReference type="STRING" id="1658174.A0A1J9R9H0"/>
<comment type="caution">
    <text evidence="3">The sequence shown here is derived from an EMBL/GenBank/DDBJ whole genome shotgun (WGS) entry which is preliminary data.</text>
</comment>
<evidence type="ECO:0000313" key="3">
    <source>
        <dbReference type="EMBL" id="OJD25175.1"/>
    </source>
</evidence>
<feature type="compositionally biased region" description="Basic residues" evidence="1">
    <location>
        <begin position="245"/>
        <end position="255"/>
    </location>
</feature>
<dbReference type="GO" id="GO:0000398">
    <property type="term" value="P:mRNA splicing, via spliceosome"/>
    <property type="evidence" value="ECO:0007669"/>
    <property type="project" value="TreeGrafter"/>
</dbReference>
<feature type="region of interest" description="Disordered" evidence="1">
    <location>
        <begin position="448"/>
        <end position="514"/>
    </location>
</feature>
<dbReference type="EMBL" id="LGTZ01000419">
    <property type="protein sequence ID" value="OJD25175.1"/>
    <property type="molecule type" value="Genomic_DNA"/>
</dbReference>
<dbReference type="AlphaFoldDB" id="A0A1J9R9H0"/>
<feature type="compositionally biased region" description="Polar residues" evidence="1">
    <location>
        <begin position="135"/>
        <end position="153"/>
    </location>
</feature>
<feature type="compositionally biased region" description="Polar residues" evidence="1">
    <location>
        <begin position="575"/>
        <end position="597"/>
    </location>
</feature>
<dbReference type="GO" id="GO:0005654">
    <property type="term" value="C:nucleoplasm"/>
    <property type="evidence" value="ECO:0007669"/>
    <property type="project" value="TreeGrafter"/>
</dbReference>
<feature type="compositionally biased region" description="Polar residues" evidence="1">
    <location>
        <begin position="35"/>
        <end position="45"/>
    </location>
</feature>
<reference evidence="3 4" key="1">
    <citation type="submission" date="2015-08" db="EMBL/GenBank/DDBJ databases">
        <title>Emmonsia species relationships and genome sequence.</title>
        <authorList>
            <person name="Cuomo C.A."/>
            <person name="Schwartz I.S."/>
            <person name="Kenyon C."/>
            <person name="De Hoog G.S."/>
            <person name="Govender N.P."/>
            <person name="Botha A."/>
            <person name="Moreno L."/>
            <person name="De Vries M."/>
            <person name="Munoz J.F."/>
            <person name="Stielow J.B."/>
        </authorList>
    </citation>
    <scope>NUCLEOTIDE SEQUENCE [LARGE SCALE GENOMIC DNA]</scope>
    <source>
        <strain evidence="3 4">EI222</strain>
    </source>
</reference>
<proteinExistence type="predicted"/>
<accession>A0A1J9R9H0</accession>
<dbReference type="GO" id="GO:0003729">
    <property type="term" value="F:mRNA binding"/>
    <property type="evidence" value="ECO:0007669"/>
    <property type="project" value="TreeGrafter"/>
</dbReference>
<dbReference type="VEuPathDB" id="FungiDB:ACJ73_03452"/>
<feature type="region of interest" description="Disordered" evidence="1">
    <location>
        <begin position="571"/>
        <end position="642"/>
    </location>
</feature>
<feature type="compositionally biased region" description="Basic and acidic residues" evidence="1">
    <location>
        <begin position="300"/>
        <end position="319"/>
    </location>
</feature>
<dbReference type="Pfam" id="PF04146">
    <property type="entry name" value="YTH"/>
    <property type="match status" value="1"/>
</dbReference>
<feature type="compositionally biased region" description="Polar residues" evidence="1">
    <location>
        <begin position="494"/>
        <end position="504"/>
    </location>
</feature>
<organism evidence="3 4">
    <name type="scientific">Blastomyces percursus</name>
    <dbReference type="NCBI Taxonomy" id="1658174"/>
    <lineage>
        <taxon>Eukaryota</taxon>
        <taxon>Fungi</taxon>
        <taxon>Dikarya</taxon>
        <taxon>Ascomycota</taxon>
        <taxon>Pezizomycotina</taxon>
        <taxon>Eurotiomycetes</taxon>
        <taxon>Eurotiomycetidae</taxon>
        <taxon>Onygenales</taxon>
        <taxon>Ajellomycetaceae</taxon>
        <taxon>Blastomyces</taxon>
    </lineage>
</organism>
<dbReference type="CDD" id="cd21134">
    <property type="entry name" value="YTH"/>
    <property type="match status" value="1"/>
</dbReference>
<dbReference type="PROSITE" id="PS50882">
    <property type="entry name" value="YTH"/>
    <property type="match status" value="1"/>
</dbReference>
<evidence type="ECO:0000256" key="1">
    <source>
        <dbReference type="SAM" id="MobiDB-lite"/>
    </source>
</evidence>
<feature type="compositionally biased region" description="Basic residues" evidence="1">
    <location>
        <begin position="615"/>
        <end position="633"/>
    </location>
</feature>
<feature type="domain" description="YTH" evidence="2">
    <location>
        <begin position="664"/>
        <end position="799"/>
    </location>
</feature>
<evidence type="ECO:0000313" key="4">
    <source>
        <dbReference type="Proteomes" id="UP000242791"/>
    </source>
</evidence>
<feature type="region of interest" description="Disordered" evidence="1">
    <location>
        <begin position="235"/>
        <end position="355"/>
    </location>
</feature>
<dbReference type="InterPro" id="IPR045168">
    <property type="entry name" value="YTH_prot"/>
</dbReference>
<dbReference type="GO" id="GO:0048024">
    <property type="term" value="P:regulation of mRNA splicing, via spliceosome"/>
    <property type="evidence" value="ECO:0007669"/>
    <property type="project" value="TreeGrafter"/>
</dbReference>
<feature type="compositionally biased region" description="Gly residues" evidence="1">
    <location>
        <begin position="52"/>
        <end position="62"/>
    </location>
</feature>